<dbReference type="InterPro" id="IPR001611">
    <property type="entry name" value="Leu-rich_rpt"/>
</dbReference>
<dbReference type="InterPro" id="IPR046959">
    <property type="entry name" value="PRK1-6/SRF4-like"/>
</dbReference>
<dbReference type="Pfam" id="PF00560">
    <property type="entry name" value="LRR_1"/>
    <property type="match status" value="2"/>
</dbReference>
<evidence type="ECO:0000259" key="2">
    <source>
        <dbReference type="Pfam" id="PF07714"/>
    </source>
</evidence>
<reference evidence="3" key="1">
    <citation type="submission" date="2020-07" db="EMBL/GenBank/DDBJ databases">
        <title>Genome sequence and genetic diversity analysis of an under-domesticated orphan crop, white fonio (Digitaria exilis).</title>
        <authorList>
            <person name="Bennetzen J.L."/>
            <person name="Chen S."/>
            <person name="Ma X."/>
            <person name="Wang X."/>
            <person name="Yssel A.E.J."/>
            <person name="Chaluvadi S.R."/>
            <person name="Johnson M."/>
            <person name="Gangashetty P."/>
            <person name="Hamidou F."/>
            <person name="Sanogo M.D."/>
            <person name="Zwaenepoel A."/>
            <person name="Wallace J."/>
            <person name="Van De Peer Y."/>
            <person name="Van Deynze A."/>
        </authorList>
    </citation>
    <scope>NUCLEOTIDE SEQUENCE</scope>
    <source>
        <tissue evidence="3">Leaves</tissue>
    </source>
</reference>
<dbReference type="SUPFAM" id="SSF56112">
    <property type="entry name" value="Protein kinase-like (PK-like)"/>
    <property type="match status" value="1"/>
</dbReference>
<dbReference type="Gene3D" id="3.80.10.10">
    <property type="entry name" value="Ribonuclease Inhibitor"/>
    <property type="match status" value="1"/>
</dbReference>
<proteinExistence type="predicted"/>
<dbReference type="InterPro" id="IPR032675">
    <property type="entry name" value="LRR_dom_sf"/>
</dbReference>
<evidence type="ECO:0000256" key="1">
    <source>
        <dbReference type="SAM" id="MobiDB-lite"/>
    </source>
</evidence>
<evidence type="ECO:0000313" key="3">
    <source>
        <dbReference type="EMBL" id="KAF8654034.1"/>
    </source>
</evidence>
<keyword evidence="4" id="KW-1185">Reference proteome</keyword>
<dbReference type="PANTHER" id="PTHR48007">
    <property type="entry name" value="LEUCINE-RICH REPEAT RECEPTOR-LIKE PROTEIN KINASE PXC1"/>
    <property type="match status" value="1"/>
</dbReference>
<feature type="domain" description="Serine-threonine/tyrosine-protein kinase catalytic" evidence="2">
    <location>
        <begin position="268"/>
        <end position="375"/>
    </location>
</feature>
<dbReference type="GO" id="GO:0004672">
    <property type="term" value="F:protein kinase activity"/>
    <property type="evidence" value="ECO:0007669"/>
    <property type="project" value="InterPro"/>
</dbReference>
<dbReference type="PANTHER" id="PTHR48007:SF32">
    <property type="entry name" value="KINASE-LIKE PROTEIN TMKL1-RELATED"/>
    <property type="match status" value="1"/>
</dbReference>
<feature type="compositionally biased region" description="Polar residues" evidence="1">
    <location>
        <begin position="440"/>
        <end position="454"/>
    </location>
</feature>
<dbReference type="Proteomes" id="UP000636709">
    <property type="component" value="Unassembled WGS sequence"/>
</dbReference>
<dbReference type="InterPro" id="IPR011009">
    <property type="entry name" value="Kinase-like_dom_sf"/>
</dbReference>
<comment type="caution">
    <text evidence="3">The sequence shown here is derived from an EMBL/GenBank/DDBJ whole genome shotgun (WGS) entry which is preliminary data.</text>
</comment>
<dbReference type="AlphaFoldDB" id="A0A835A6N9"/>
<dbReference type="Pfam" id="PF07714">
    <property type="entry name" value="PK_Tyr_Ser-Thr"/>
    <property type="match status" value="1"/>
</dbReference>
<feature type="region of interest" description="Disordered" evidence="1">
    <location>
        <begin position="80"/>
        <end position="107"/>
    </location>
</feature>
<dbReference type="Gene3D" id="1.10.510.10">
    <property type="entry name" value="Transferase(Phosphotransferase) domain 1"/>
    <property type="match status" value="1"/>
</dbReference>
<feature type="region of interest" description="Disordered" evidence="1">
    <location>
        <begin position="217"/>
        <end position="258"/>
    </location>
</feature>
<evidence type="ECO:0000313" key="4">
    <source>
        <dbReference type="Proteomes" id="UP000636709"/>
    </source>
</evidence>
<dbReference type="EMBL" id="JACEFO010002617">
    <property type="protein sequence ID" value="KAF8654034.1"/>
    <property type="molecule type" value="Genomic_DNA"/>
</dbReference>
<protein>
    <recommendedName>
        <fullName evidence="2">Serine-threonine/tyrosine-protein kinase catalytic domain-containing protein</fullName>
    </recommendedName>
</protein>
<sequence>MGSLPTQWNAMHCQALNSAAGLPIGLLRRRAPLQGSSEEKNAQLATWNASTPLCLWRGLRWSTTAGARANLSLTGDPTILLVSPRPRSPGHSRRSSGPSPRWRPSTYLSANSLTGAVPLELGNAPALTALDLSRNRLSGALPASLCDHGVTELRLHGNALTGAIPEPAAPNTTCDALRALNLSYNSFSGQLPAASLATSSPDSFVGNVCGPPLRQPCVSSSSGLSSRHGHRRHGRSRRPRLRLHRPGPPQPGAAQGILPGEAYPRARTLHDLLLHKNTNLTWPRRHKMALGAARALAYLHAGQGEAHGIVRSSTVLVVDEVARLAEHAVHRLLVPPAAVRADGYKAPELQSMRRCSARTDVYAFWILLLELLMGRRRRSWRRRRWRRCWTRSCSRSSSPAEEGMLQALKLAMGCCAPVPAMPEVVRQLEDIRPRHPRSSPAESRSDAGTPTTTT</sequence>
<dbReference type="InterPro" id="IPR001245">
    <property type="entry name" value="Ser-Thr/Tyr_kinase_cat_dom"/>
</dbReference>
<feature type="region of interest" description="Disordered" evidence="1">
    <location>
        <begin position="429"/>
        <end position="454"/>
    </location>
</feature>
<accession>A0A835A6N9</accession>
<dbReference type="SUPFAM" id="SSF52058">
    <property type="entry name" value="L domain-like"/>
    <property type="match status" value="1"/>
</dbReference>
<feature type="compositionally biased region" description="Low complexity" evidence="1">
    <location>
        <begin position="95"/>
        <end position="105"/>
    </location>
</feature>
<name>A0A835A6N9_9POAL</name>
<gene>
    <name evidence="3" type="ORF">HU200_062179</name>
</gene>
<organism evidence="3 4">
    <name type="scientific">Digitaria exilis</name>
    <dbReference type="NCBI Taxonomy" id="1010633"/>
    <lineage>
        <taxon>Eukaryota</taxon>
        <taxon>Viridiplantae</taxon>
        <taxon>Streptophyta</taxon>
        <taxon>Embryophyta</taxon>
        <taxon>Tracheophyta</taxon>
        <taxon>Spermatophyta</taxon>
        <taxon>Magnoliopsida</taxon>
        <taxon>Liliopsida</taxon>
        <taxon>Poales</taxon>
        <taxon>Poaceae</taxon>
        <taxon>PACMAD clade</taxon>
        <taxon>Panicoideae</taxon>
        <taxon>Panicodae</taxon>
        <taxon>Paniceae</taxon>
        <taxon>Anthephorinae</taxon>
        <taxon>Digitaria</taxon>
    </lineage>
</organism>
<feature type="compositionally biased region" description="Basic residues" evidence="1">
    <location>
        <begin position="227"/>
        <end position="245"/>
    </location>
</feature>
<dbReference type="OrthoDB" id="1890790at2759"/>